<evidence type="ECO:0000313" key="1">
    <source>
        <dbReference type="EMBL" id="MPM43446.1"/>
    </source>
</evidence>
<sequence length="108" mass="11077">MEQDGELSVKLVYLTRWQNGTQRVPSALGGGSAAVVVAAAVVSATVPATVSVESVPAAAEEKNDDDEPPAGVVAIPRVKAHGFVTSLKSLCDSLCTGLQKGDLAIKIF</sequence>
<gene>
    <name evidence="1" type="ORF">SDC9_90120</name>
</gene>
<name>A0A644ZRQ5_9ZZZZ</name>
<organism evidence="1">
    <name type="scientific">bioreactor metagenome</name>
    <dbReference type="NCBI Taxonomy" id="1076179"/>
    <lineage>
        <taxon>unclassified sequences</taxon>
        <taxon>metagenomes</taxon>
        <taxon>ecological metagenomes</taxon>
    </lineage>
</organism>
<dbReference type="EMBL" id="VSSQ01010107">
    <property type="protein sequence ID" value="MPM43446.1"/>
    <property type="molecule type" value="Genomic_DNA"/>
</dbReference>
<accession>A0A644ZRQ5</accession>
<protein>
    <submittedName>
        <fullName evidence="1">Uncharacterized protein</fullName>
    </submittedName>
</protein>
<dbReference type="AlphaFoldDB" id="A0A644ZRQ5"/>
<comment type="caution">
    <text evidence="1">The sequence shown here is derived from an EMBL/GenBank/DDBJ whole genome shotgun (WGS) entry which is preliminary data.</text>
</comment>
<reference evidence="1" key="1">
    <citation type="submission" date="2019-08" db="EMBL/GenBank/DDBJ databases">
        <authorList>
            <person name="Kucharzyk K."/>
            <person name="Murdoch R.W."/>
            <person name="Higgins S."/>
            <person name="Loffler F."/>
        </authorList>
    </citation>
    <scope>NUCLEOTIDE SEQUENCE</scope>
</reference>
<proteinExistence type="predicted"/>